<evidence type="ECO:0000256" key="1">
    <source>
        <dbReference type="ARBA" id="ARBA00023286"/>
    </source>
</evidence>
<comment type="caution">
    <text evidence="4">The sequence shown here is derived from an EMBL/GenBank/DDBJ whole genome shotgun (WGS) entry which is preliminary data.</text>
</comment>
<dbReference type="CDD" id="cd00038">
    <property type="entry name" value="CAP_ED"/>
    <property type="match status" value="1"/>
</dbReference>
<dbReference type="EMBL" id="CACTIH010000165">
    <property type="protein sequence ID" value="CAA2955870.1"/>
    <property type="molecule type" value="Genomic_DNA"/>
</dbReference>
<dbReference type="GO" id="GO:0034220">
    <property type="term" value="P:monoatomic ion transmembrane transport"/>
    <property type="evidence" value="ECO:0007669"/>
    <property type="project" value="UniProtKB-KW"/>
</dbReference>
<dbReference type="SMART" id="SM00100">
    <property type="entry name" value="cNMP"/>
    <property type="match status" value="1"/>
</dbReference>
<keyword evidence="5" id="KW-1185">Reference proteome</keyword>
<dbReference type="PANTHER" id="PTHR45651:SF5">
    <property type="entry name" value="CYCLIC NUCLEOTIDE-GATED ION CHANNEL 1"/>
    <property type="match status" value="1"/>
</dbReference>
<dbReference type="InterPro" id="IPR000595">
    <property type="entry name" value="cNMP-bd_dom"/>
</dbReference>
<proteinExistence type="predicted"/>
<keyword evidence="1" id="KW-0406">Ion transport</keyword>
<dbReference type="Gramene" id="OE9A061936T2">
    <property type="protein sequence ID" value="OE9A061936C2"/>
    <property type="gene ID" value="OE9A061936"/>
</dbReference>
<gene>
    <name evidence="4" type="ORF">OLEA9_A061936</name>
</gene>
<reference evidence="4 5" key="1">
    <citation type="submission" date="2019-12" db="EMBL/GenBank/DDBJ databases">
        <authorList>
            <person name="Alioto T."/>
            <person name="Alioto T."/>
            <person name="Gomez Garrido J."/>
        </authorList>
    </citation>
    <scope>NUCLEOTIDE SEQUENCE [LARGE SCALE GENOMIC DNA]</scope>
</reference>
<organism evidence="4 5">
    <name type="scientific">Olea europaea subsp. europaea</name>
    <dbReference type="NCBI Taxonomy" id="158383"/>
    <lineage>
        <taxon>Eukaryota</taxon>
        <taxon>Viridiplantae</taxon>
        <taxon>Streptophyta</taxon>
        <taxon>Embryophyta</taxon>
        <taxon>Tracheophyta</taxon>
        <taxon>Spermatophyta</taxon>
        <taxon>Magnoliopsida</taxon>
        <taxon>eudicotyledons</taxon>
        <taxon>Gunneridae</taxon>
        <taxon>Pentapetalae</taxon>
        <taxon>asterids</taxon>
        <taxon>lamiids</taxon>
        <taxon>Lamiales</taxon>
        <taxon>Oleaceae</taxon>
        <taxon>Oleeae</taxon>
        <taxon>Olea</taxon>
    </lineage>
</organism>
<keyword evidence="1" id="KW-0813">Transport</keyword>
<dbReference type="OrthoDB" id="421226at2759"/>
<dbReference type="AlphaFoldDB" id="A0A8S0PSZ3"/>
<evidence type="ECO:0000259" key="3">
    <source>
        <dbReference type="PROSITE" id="PS50042"/>
    </source>
</evidence>
<keyword evidence="1" id="KW-1071">Ligand-gated ion channel</keyword>
<dbReference type="SUPFAM" id="SSF51206">
    <property type="entry name" value="cAMP-binding domain-like"/>
    <property type="match status" value="1"/>
</dbReference>
<dbReference type="Proteomes" id="UP000594638">
    <property type="component" value="Unassembled WGS sequence"/>
</dbReference>
<evidence type="ECO:0000256" key="2">
    <source>
        <dbReference type="ARBA" id="ARBA00023303"/>
    </source>
</evidence>
<dbReference type="InterPro" id="IPR014710">
    <property type="entry name" value="RmlC-like_jellyroll"/>
</dbReference>
<dbReference type="Gene3D" id="2.60.120.10">
    <property type="entry name" value="Jelly Rolls"/>
    <property type="match status" value="1"/>
</dbReference>
<name>A0A8S0PSZ3_OLEEU</name>
<dbReference type="PROSITE" id="PS50042">
    <property type="entry name" value="CNMP_BINDING_3"/>
    <property type="match status" value="1"/>
</dbReference>
<protein>
    <submittedName>
        <fullName evidence="4">Cyclic nucleotide-gated ion channel 1-like</fullName>
    </submittedName>
</protein>
<evidence type="ECO:0000313" key="4">
    <source>
        <dbReference type="EMBL" id="CAA2955870.1"/>
    </source>
</evidence>
<dbReference type="GO" id="GO:0016020">
    <property type="term" value="C:membrane"/>
    <property type="evidence" value="ECO:0007669"/>
    <property type="project" value="UniProtKB-SubCell"/>
</dbReference>
<evidence type="ECO:0000313" key="5">
    <source>
        <dbReference type="Proteomes" id="UP000594638"/>
    </source>
</evidence>
<keyword evidence="2" id="KW-0407">Ion channel</keyword>
<accession>A0A8S0PSZ3</accession>
<sequence length="400" mass="46683">MSNVYDNWERLVGAVIRREEIWQMFHDRSPSVSSVSSDFSLDSQILDVPFDFSSRAGTSLYQPPAVENSQKEEKAVKKLGSSVLEMRVKRQDAIQWMSYGLLPKCLREVIRKYDKYLLIRYLPKDLSKYIMRHVCLALLKRVPLFKKMDEKLLDVLCDRLKTVLYTDNGFIWRDGDPVDEMLFITRGKSLSESVTTNGEKADFSNSFYYHVGDFCGEELLAWALDPHSSSNLPISTRTVFANSKAEVFALAADDLKFVVSQFRHLHSSKQMRYIFRYHSLQWWDWAASIIQVEWRYYCRKKQVREEDNSSQDALAKARIQKRISIILLQRPYEPDFTAEENVAHGNSNILDYNWAARAVQLAWQNYYRKKLIREEAIRFQDALTKAIMPPKPAEPDITAK</sequence>
<dbReference type="Gramene" id="OE9A061936T1">
    <property type="protein sequence ID" value="OE9A061936C1"/>
    <property type="gene ID" value="OE9A061936"/>
</dbReference>
<dbReference type="InterPro" id="IPR018490">
    <property type="entry name" value="cNMP-bd_dom_sf"/>
</dbReference>
<dbReference type="PANTHER" id="PTHR45651">
    <property type="entry name" value="CYCLIC NUCLEOTIDE-GATED ION CHANNEL 15-RELATED-RELATED"/>
    <property type="match status" value="1"/>
</dbReference>
<feature type="domain" description="Cyclic nucleotide-binding" evidence="3">
    <location>
        <begin position="144"/>
        <end position="230"/>
    </location>
</feature>